<protein>
    <recommendedName>
        <fullName evidence="2">HTH OST-type domain-containing protein</fullName>
    </recommendedName>
</protein>
<feature type="compositionally biased region" description="Basic and acidic residues" evidence="1">
    <location>
        <begin position="139"/>
        <end position="226"/>
    </location>
</feature>
<dbReference type="AlphaFoldDB" id="A0A1B6KGQ3"/>
<dbReference type="CDD" id="cd09972">
    <property type="entry name" value="LOTUS_TDRD_OSKAR"/>
    <property type="match status" value="1"/>
</dbReference>
<feature type="non-terminal residue" evidence="3">
    <location>
        <position position="226"/>
    </location>
</feature>
<evidence type="ECO:0000256" key="1">
    <source>
        <dbReference type="SAM" id="MobiDB-lite"/>
    </source>
</evidence>
<evidence type="ECO:0000259" key="2">
    <source>
        <dbReference type="PROSITE" id="PS51644"/>
    </source>
</evidence>
<dbReference type="InterPro" id="IPR025605">
    <property type="entry name" value="OST-HTH/LOTUS_dom"/>
</dbReference>
<dbReference type="PROSITE" id="PS51644">
    <property type="entry name" value="HTH_OST"/>
    <property type="match status" value="1"/>
</dbReference>
<sequence>MEEEIKGIVSNIRAVITSSKGPVTVKSLMRDYLTIVGNSIPYQKLNYPNIESFLQSLPSLRVISNGRDLTVQAVTSQQSAHMTTLISKQKPAKKKEYYAPPPRRGHPNLRAAYSSYGRATRGKGPPPRHIAPRFQNNYSREEFQNHYPRDEVRNSYPREEGRNNYPREEARNNYAREEVRNSYPREEVRNNYPREEVRNNYPREEIRNNYPREEVRNNYPREEVRN</sequence>
<feature type="domain" description="HTH OST-type" evidence="2">
    <location>
        <begin position="4"/>
        <end position="79"/>
    </location>
</feature>
<accession>A0A1B6KGQ3</accession>
<gene>
    <name evidence="3" type="ORF">g.30640</name>
</gene>
<dbReference type="InterPro" id="IPR041966">
    <property type="entry name" value="LOTUS-like"/>
</dbReference>
<reference evidence="3" key="1">
    <citation type="submission" date="2015-11" db="EMBL/GenBank/DDBJ databases">
        <title>De novo transcriptome assembly of four potential Pierce s Disease insect vectors from Arizona vineyards.</title>
        <authorList>
            <person name="Tassone E.E."/>
        </authorList>
    </citation>
    <scope>NUCLEOTIDE SEQUENCE</scope>
</reference>
<feature type="region of interest" description="Disordered" evidence="1">
    <location>
        <begin position="82"/>
        <end position="226"/>
    </location>
</feature>
<name>A0A1B6KGQ3_9HEMI</name>
<proteinExistence type="predicted"/>
<dbReference type="EMBL" id="GEBQ01029337">
    <property type="protein sequence ID" value="JAT10640.1"/>
    <property type="molecule type" value="Transcribed_RNA"/>
</dbReference>
<dbReference type="Pfam" id="PF12872">
    <property type="entry name" value="OST-HTH"/>
    <property type="match status" value="1"/>
</dbReference>
<evidence type="ECO:0000313" key="3">
    <source>
        <dbReference type="EMBL" id="JAT10640.1"/>
    </source>
</evidence>
<dbReference type="Gene3D" id="3.30.420.610">
    <property type="entry name" value="LOTUS domain-like"/>
    <property type="match status" value="1"/>
</dbReference>
<organism evidence="3">
    <name type="scientific">Graphocephala atropunctata</name>
    <dbReference type="NCBI Taxonomy" id="36148"/>
    <lineage>
        <taxon>Eukaryota</taxon>
        <taxon>Metazoa</taxon>
        <taxon>Ecdysozoa</taxon>
        <taxon>Arthropoda</taxon>
        <taxon>Hexapoda</taxon>
        <taxon>Insecta</taxon>
        <taxon>Pterygota</taxon>
        <taxon>Neoptera</taxon>
        <taxon>Paraneoptera</taxon>
        <taxon>Hemiptera</taxon>
        <taxon>Auchenorrhyncha</taxon>
        <taxon>Membracoidea</taxon>
        <taxon>Cicadellidae</taxon>
        <taxon>Cicadellinae</taxon>
        <taxon>Cicadellini</taxon>
        <taxon>Graphocephala</taxon>
    </lineage>
</organism>